<name>A0A368P2C1_9FLAO</name>
<keyword evidence="1" id="KW-1133">Transmembrane helix</keyword>
<dbReference type="EMBL" id="QPIG01000005">
    <property type="protein sequence ID" value="RCU56678.1"/>
    <property type="molecule type" value="Genomic_DNA"/>
</dbReference>
<feature type="transmembrane region" description="Helical" evidence="1">
    <location>
        <begin position="86"/>
        <end position="105"/>
    </location>
</feature>
<dbReference type="RefSeq" id="WP_113966635.1">
    <property type="nucleotide sequence ID" value="NZ_JAWVXR010000008.1"/>
</dbReference>
<keyword evidence="3" id="KW-1185">Reference proteome</keyword>
<proteinExistence type="predicted"/>
<dbReference type="Proteomes" id="UP000252249">
    <property type="component" value="Unassembled WGS sequence"/>
</dbReference>
<dbReference type="AlphaFoldDB" id="A0A368P2C1"/>
<evidence type="ECO:0000313" key="3">
    <source>
        <dbReference type="Proteomes" id="UP000252249"/>
    </source>
</evidence>
<keyword evidence="1" id="KW-0812">Transmembrane</keyword>
<feature type="transmembrane region" description="Helical" evidence="1">
    <location>
        <begin position="56"/>
        <end position="79"/>
    </location>
</feature>
<feature type="transmembrane region" description="Helical" evidence="1">
    <location>
        <begin position="12"/>
        <end position="36"/>
    </location>
</feature>
<feature type="transmembrane region" description="Helical" evidence="1">
    <location>
        <begin position="117"/>
        <end position="139"/>
    </location>
</feature>
<comment type="caution">
    <text evidence="2">The sequence shown here is derived from an EMBL/GenBank/DDBJ whole genome shotgun (WGS) entry which is preliminary data.</text>
</comment>
<gene>
    <name evidence="2" type="ORF">DU428_12360</name>
</gene>
<organism evidence="2 3">
    <name type="scientific">Oceanihabitans sediminis</name>
    <dbReference type="NCBI Taxonomy" id="1812012"/>
    <lineage>
        <taxon>Bacteria</taxon>
        <taxon>Pseudomonadati</taxon>
        <taxon>Bacteroidota</taxon>
        <taxon>Flavobacteriia</taxon>
        <taxon>Flavobacteriales</taxon>
        <taxon>Flavobacteriaceae</taxon>
        <taxon>Oceanihabitans</taxon>
    </lineage>
</organism>
<evidence type="ECO:0008006" key="4">
    <source>
        <dbReference type="Google" id="ProtNLM"/>
    </source>
</evidence>
<protein>
    <recommendedName>
        <fullName evidence="4">Sugar transporter</fullName>
    </recommendedName>
</protein>
<dbReference type="OrthoDB" id="1143964at2"/>
<keyword evidence="1" id="KW-0472">Membrane</keyword>
<reference evidence="2 3" key="1">
    <citation type="submission" date="2018-07" db="EMBL/GenBank/DDBJ databases">
        <title>Oceanihabitans testaceum sp. nov., isolated from marine sediment.</title>
        <authorList>
            <person name="Li C.-M."/>
        </authorList>
    </citation>
    <scope>NUCLEOTIDE SEQUENCE [LARGE SCALE GENOMIC DNA]</scope>
    <source>
        <strain evidence="2 3">S9-10</strain>
    </source>
</reference>
<evidence type="ECO:0000256" key="1">
    <source>
        <dbReference type="SAM" id="Phobius"/>
    </source>
</evidence>
<evidence type="ECO:0000313" key="2">
    <source>
        <dbReference type="EMBL" id="RCU56678.1"/>
    </source>
</evidence>
<accession>A0A368P2C1</accession>
<sequence length="145" mass="16755">MEHYKQKVPVWFWMIAVVFLLWNFMGVLSFFAHTFITEEALAKLPHAERELYGDYPLWTTIIFAIAVFGGFIGSIGLVLRKKWAKLAFILSLCAIIPQMIHNVFFTKSMEVYGPGQAATMPIMVVVFGVLIIWFAHFSIHKKWLK</sequence>